<evidence type="ECO:0000313" key="2">
    <source>
        <dbReference type="EMBL" id="KAL0103582.1"/>
    </source>
</evidence>
<feature type="transmembrane region" description="Helical" evidence="1">
    <location>
        <begin position="71"/>
        <end position="91"/>
    </location>
</feature>
<name>A0AAW2EP08_9HYME</name>
<feature type="transmembrane region" description="Helical" evidence="1">
    <location>
        <begin position="17"/>
        <end position="35"/>
    </location>
</feature>
<comment type="caution">
    <text evidence="2">The sequence shown here is derived from an EMBL/GenBank/DDBJ whole genome shotgun (WGS) entry which is preliminary data.</text>
</comment>
<reference evidence="2 3" key="1">
    <citation type="submission" date="2023-03" db="EMBL/GenBank/DDBJ databases">
        <title>High recombination rates correlate with genetic variation in Cardiocondyla obscurior ants.</title>
        <authorList>
            <person name="Errbii M."/>
        </authorList>
    </citation>
    <scope>NUCLEOTIDE SEQUENCE [LARGE SCALE GENOMIC DNA]</scope>
    <source>
        <strain evidence="2">Alpha-2009</strain>
        <tissue evidence="2">Whole body</tissue>
    </source>
</reference>
<keyword evidence="3" id="KW-1185">Reference proteome</keyword>
<dbReference type="Proteomes" id="UP001430953">
    <property type="component" value="Unassembled WGS sequence"/>
</dbReference>
<evidence type="ECO:0000256" key="1">
    <source>
        <dbReference type="SAM" id="Phobius"/>
    </source>
</evidence>
<proteinExistence type="predicted"/>
<dbReference type="EMBL" id="JADYXP020000021">
    <property type="protein sequence ID" value="KAL0103582.1"/>
    <property type="molecule type" value="Genomic_DNA"/>
</dbReference>
<accession>A0AAW2EP08</accession>
<evidence type="ECO:0000313" key="3">
    <source>
        <dbReference type="Proteomes" id="UP001430953"/>
    </source>
</evidence>
<keyword evidence="1" id="KW-0472">Membrane</keyword>
<organism evidence="2 3">
    <name type="scientific">Cardiocondyla obscurior</name>
    <dbReference type="NCBI Taxonomy" id="286306"/>
    <lineage>
        <taxon>Eukaryota</taxon>
        <taxon>Metazoa</taxon>
        <taxon>Ecdysozoa</taxon>
        <taxon>Arthropoda</taxon>
        <taxon>Hexapoda</taxon>
        <taxon>Insecta</taxon>
        <taxon>Pterygota</taxon>
        <taxon>Neoptera</taxon>
        <taxon>Endopterygota</taxon>
        <taxon>Hymenoptera</taxon>
        <taxon>Apocrita</taxon>
        <taxon>Aculeata</taxon>
        <taxon>Formicoidea</taxon>
        <taxon>Formicidae</taxon>
        <taxon>Myrmicinae</taxon>
        <taxon>Cardiocondyla</taxon>
    </lineage>
</organism>
<keyword evidence="1" id="KW-0812">Transmembrane</keyword>
<sequence>MFFVENYRSKIINSRKFFYLISKFLYASIIAFLTYKQKSTLNISIRCRIAIYVLTQLKYRTWIKHLCTSHLQFFIFLILFFLTSYFCAHFYTLQHVCNYL</sequence>
<gene>
    <name evidence="2" type="ORF">PUN28_017686</name>
</gene>
<dbReference type="AlphaFoldDB" id="A0AAW2EP08"/>
<keyword evidence="1" id="KW-1133">Transmembrane helix</keyword>
<protein>
    <submittedName>
        <fullName evidence="2">Uncharacterized protein</fullName>
    </submittedName>
</protein>